<dbReference type="OrthoDB" id="7855800at2759"/>
<evidence type="ECO:0000313" key="2">
    <source>
        <dbReference type="EnsemblMetazoa" id="XP_016991682.1"/>
    </source>
</evidence>
<reference evidence="2" key="3">
    <citation type="submission" date="2025-05" db="UniProtKB">
        <authorList>
            <consortium name="EnsemblMetazoa"/>
        </authorList>
    </citation>
    <scope>IDENTIFICATION</scope>
</reference>
<name>A0A6P4G0S8_DRORH</name>
<dbReference type="EnsemblMetazoa" id="XM_017136193.2">
    <property type="protein sequence ID" value="XP_016991682.1"/>
    <property type="gene ID" value="LOC108053507"/>
</dbReference>
<keyword evidence="3" id="KW-1185">Reference proteome</keyword>
<gene>
    <name evidence="4" type="primary">LOC108052997</name>
    <name evidence="2" type="synonym">108053507</name>
    <name evidence="5" type="synonym">LOC108053507</name>
</gene>
<keyword evidence="1" id="KW-0732">Signal</keyword>
<organism evidence="4">
    <name type="scientific">Drosophila rhopaloa</name>
    <name type="common">Fruit fly</name>
    <dbReference type="NCBI Taxonomy" id="1041015"/>
    <lineage>
        <taxon>Eukaryota</taxon>
        <taxon>Metazoa</taxon>
        <taxon>Ecdysozoa</taxon>
        <taxon>Arthropoda</taxon>
        <taxon>Hexapoda</taxon>
        <taxon>Insecta</taxon>
        <taxon>Pterygota</taxon>
        <taxon>Neoptera</taxon>
        <taxon>Endopterygota</taxon>
        <taxon>Diptera</taxon>
        <taxon>Brachycera</taxon>
        <taxon>Muscomorpha</taxon>
        <taxon>Ephydroidea</taxon>
        <taxon>Drosophilidae</taxon>
        <taxon>Drosophila</taxon>
        <taxon>Sophophora</taxon>
    </lineage>
</organism>
<evidence type="ECO:0000313" key="4">
    <source>
        <dbReference type="RefSeq" id="XP_016991051.1"/>
    </source>
</evidence>
<dbReference type="Proteomes" id="UP001652680">
    <property type="component" value="Unassembled WGS sequence"/>
</dbReference>
<proteinExistence type="predicted"/>
<dbReference type="RefSeq" id="XP_016991051.1">
    <property type="nucleotide sequence ID" value="XM_017135562.1"/>
</dbReference>
<dbReference type="GeneID" id="108053507"/>
<sequence>MAPSVFIVLFWRLSVQLLYPYGYMDCSLQEALGNENLIWSKGDRIEVQLLMLMRDSFRTTIVLVMMMEMLAWLDAALNLPMALAARL</sequence>
<dbReference type="RefSeq" id="XP_016991682.1">
    <property type="nucleotide sequence ID" value="XM_017136193.1"/>
</dbReference>
<reference evidence="4 5" key="2">
    <citation type="submission" date="2025-04" db="UniProtKB">
        <authorList>
            <consortium name="RefSeq"/>
        </authorList>
    </citation>
    <scope>IDENTIFICATION</scope>
</reference>
<accession>A0A6P4G0S8</accession>
<feature type="chain" id="PRO_5044647326" evidence="1">
    <location>
        <begin position="18"/>
        <end position="87"/>
    </location>
</feature>
<evidence type="ECO:0000313" key="3">
    <source>
        <dbReference type="Proteomes" id="UP001652680"/>
    </source>
</evidence>
<protein>
    <submittedName>
        <fullName evidence="4">Uncharacterized protein LOC108052997</fullName>
    </submittedName>
    <submittedName>
        <fullName evidence="5">Uncharacterized protein LOC108053507</fullName>
    </submittedName>
</protein>
<dbReference type="AlphaFoldDB" id="A0A6P4G0S8"/>
<reference evidence="3" key="1">
    <citation type="journal article" date="2021" name="Elife">
        <title>Highly contiguous assemblies of 101 drosophilid genomes.</title>
        <authorList>
            <person name="Kim B.Y."/>
            <person name="Wang J.R."/>
            <person name="Miller D.E."/>
            <person name="Barmina O."/>
            <person name="Delaney E."/>
            <person name="Thompson A."/>
            <person name="Comeault A.A."/>
            <person name="Peede D."/>
            <person name="D'Agostino E.R."/>
            <person name="Pelaez J."/>
            <person name="Aguilar J.M."/>
            <person name="Haji D."/>
            <person name="Matsunaga T."/>
            <person name="Armstrong E.E."/>
            <person name="Zych M."/>
            <person name="Ogawa Y."/>
            <person name="Stamenkovic-Radak M."/>
            <person name="Jelic M."/>
            <person name="Veselinovic M.S."/>
            <person name="Tanaskovic M."/>
            <person name="Eric P."/>
            <person name="Gao J.J."/>
            <person name="Katoh T.K."/>
            <person name="Toda M.J."/>
            <person name="Watabe H."/>
            <person name="Watada M."/>
            <person name="Davis J.S."/>
            <person name="Moyle L.C."/>
            <person name="Manoli G."/>
            <person name="Bertolini E."/>
            <person name="Kostal V."/>
            <person name="Hawley R.S."/>
            <person name="Takahashi A."/>
            <person name="Jones C.D."/>
            <person name="Price D.K."/>
            <person name="Whiteman N."/>
            <person name="Kopp A."/>
            <person name="Matute D.R."/>
            <person name="Petrov D.A."/>
        </authorList>
    </citation>
    <scope>NUCLEOTIDE SEQUENCE [LARGE SCALE GENOMIC DNA]</scope>
</reference>
<evidence type="ECO:0000313" key="5">
    <source>
        <dbReference type="RefSeq" id="XP_016991682.1"/>
    </source>
</evidence>
<evidence type="ECO:0000256" key="1">
    <source>
        <dbReference type="SAM" id="SignalP"/>
    </source>
</evidence>
<feature type="signal peptide" evidence="1">
    <location>
        <begin position="1"/>
        <end position="17"/>
    </location>
</feature>